<dbReference type="PROSITE" id="PS50157">
    <property type="entry name" value="ZINC_FINGER_C2H2_2"/>
    <property type="match status" value="1"/>
</dbReference>
<organism evidence="8 9">
    <name type="scientific">Sporothrix epigloea</name>
    <dbReference type="NCBI Taxonomy" id="1892477"/>
    <lineage>
        <taxon>Eukaryota</taxon>
        <taxon>Fungi</taxon>
        <taxon>Dikarya</taxon>
        <taxon>Ascomycota</taxon>
        <taxon>Pezizomycotina</taxon>
        <taxon>Sordariomycetes</taxon>
        <taxon>Sordariomycetidae</taxon>
        <taxon>Ophiostomatales</taxon>
        <taxon>Ophiostomataceae</taxon>
        <taxon>Sporothrix</taxon>
    </lineage>
</organism>
<keyword evidence="9" id="KW-1185">Reference proteome</keyword>
<sequence length="510" mass="54483">MAPNSTLLAAGGSGTNTSRSMAPRMQSQVQKWAKMTAELGSGAAGEDTAGDDSDQDEETAQNSGRPRKKARTGASTIDGTKPKTARKGKRREQESLPFAKQLRAPHRRDRYVSFGVGSGLGKSSAREKSAVNMATTTATSLLSPTCLLCLVRFESRQQLRDHESLSSRHKRQLRDPVARKTAFQRFARIAEAEAAAVAVTVTAAAAAAAANRKLTDEDAATTGDKDRQDNAISKFAYRPPIHIKRLPRRKGDLAPSYTSYAVPQRVVSTDAVGEDEEAVGTLCHACLLCRRRFRSRATLRLHERESALHRARTRDPASVAAAVAGVNKAAVEEAKDGEAKDGNETATAPLHIRPLLRMRPGTTTAQYRDRARERRLAFGADNKGLAHKKPKRKDAVLAAAAAAPSKGAALLSKMGWTAGQGLGVQGGGPTEAIAPAVYRSGVGLGAQGGKLGDAADVASRRTESTYADFVQQTRDGARQRLMALDRLEREAEATTGTPETDDVGVQAEEQ</sequence>
<dbReference type="Pfam" id="PF01585">
    <property type="entry name" value="G-patch"/>
    <property type="match status" value="1"/>
</dbReference>
<feature type="region of interest" description="Disordered" evidence="5">
    <location>
        <begin position="487"/>
        <end position="510"/>
    </location>
</feature>
<comment type="subcellular location">
    <subcellularLocation>
        <location evidence="1">Nucleus</location>
    </subcellularLocation>
</comment>
<dbReference type="SMART" id="SM00443">
    <property type="entry name" value="G_patch"/>
    <property type="match status" value="1"/>
</dbReference>
<dbReference type="PROSITE" id="PS50174">
    <property type="entry name" value="G_PATCH"/>
    <property type="match status" value="1"/>
</dbReference>
<keyword evidence="3" id="KW-0539">Nucleus</keyword>
<reference evidence="8 9" key="1">
    <citation type="submission" date="2024-01" db="EMBL/GenBank/DDBJ databases">
        <authorList>
            <person name="Allen C."/>
            <person name="Tagirdzhanova G."/>
        </authorList>
    </citation>
    <scope>NUCLEOTIDE SEQUENCE [LARGE SCALE GENOMIC DNA]</scope>
    <source>
        <strain evidence="8 9">CBS 573.63</strain>
    </source>
</reference>
<dbReference type="PANTHER" id="PTHR13948">
    <property type="entry name" value="RNA-BINDING PROTEIN"/>
    <property type="match status" value="1"/>
</dbReference>
<evidence type="ECO:0008006" key="10">
    <source>
        <dbReference type="Google" id="ProtNLM"/>
    </source>
</evidence>
<keyword evidence="4" id="KW-0862">Zinc</keyword>
<protein>
    <recommendedName>
        <fullName evidence="10">G-patch domain-containing protein</fullName>
    </recommendedName>
</protein>
<dbReference type="Proteomes" id="UP001642501">
    <property type="component" value="Unassembled WGS sequence"/>
</dbReference>
<name>A0ABP0DSG8_9PEZI</name>
<dbReference type="InterPro" id="IPR013087">
    <property type="entry name" value="Znf_C2H2_type"/>
</dbReference>
<evidence type="ECO:0000256" key="1">
    <source>
        <dbReference type="ARBA" id="ARBA00004123"/>
    </source>
</evidence>
<evidence type="ECO:0000313" key="9">
    <source>
        <dbReference type="Proteomes" id="UP001642501"/>
    </source>
</evidence>
<evidence type="ECO:0000256" key="5">
    <source>
        <dbReference type="SAM" id="MobiDB-lite"/>
    </source>
</evidence>
<feature type="region of interest" description="Disordered" evidence="5">
    <location>
        <begin position="212"/>
        <end position="231"/>
    </location>
</feature>
<feature type="domain" description="C2H2-type" evidence="6">
    <location>
        <begin position="284"/>
        <end position="314"/>
    </location>
</feature>
<dbReference type="PANTHER" id="PTHR13948:SF3">
    <property type="entry name" value="FI21118P1"/>
    <property type="match status" value="1"/>
</dbReference>
<dbReference type="InterPro" id="IPR000467">
    <property type="entry name" value="G_patch_dom"/>
</dbReference>
<dbReference type="EMBL" id="CAWUOM010000078">
    <property type="protein sequence ID" value="CAK7270809.1"/>
    <property type="molecule type" value="Genomic_DNA"/>
</dbReference>
<gene>
    <name evidence="8" type="ORF">SEPCBS57363_004293</name>
</gene>
<keyword evidence="4" id="KW-0863">Zinc-finger</keyword>
<evidence type="ECO:0000259" key="7">
    <source>
        <dbReference type="PROSITE" id="PS50174"/>
    </source>
</evidence>
<proteinExistence type="predicted"/>
<evidence type="ECO:0000256" key="4">
    <source>
        <dbReference type="PROSITE-ProRule" id="PRU00042"/>
    </source>
</evidence>
<evidence type="ECO:0000313" key="8">
    <source>
        <dbReference type="EMBL" id="CAK7270809.1"/>
    </source>
</evidence>
<accession>A0ABP0DSG8</accession>
<dbReference type="SMART" id="SM00355">
    <property type="entry name" value="ZnF_C2H2"/>
    <property type="match status" value="2"/>
</dbReference>
<evidence type="ECO:0000256" key="3">
    <source>
        <dbReference type="ARBA" id="ARBA00023242"/>
    </source>
</evidence>
<keyword evidence="2" id="KW-0694">RNA-binding</keyword>
<feature type="compositionally biased region" description="Polar residues" evidence="5">
    <location>
        <begin position="15"/>
        <end position="30"/>
    </location>
</feature>
<feature type="domain" description="G-patch" evidence="7">
    <location>
        <begin position="403"/>
        <end position="449"/>
    </location>
</feature>
<evidence type="ECO:0000256" key="2">
    <source>
        <dbReference type="ARBA" id="ARBA00022884"/>
    </source>
</evidence>
<comment type="caution">
    <text evidence="8">The sequence shown here is derived from an EMBL/GenBank/DDBJ whole genome shotgun (WGS) entry which is preliminary data.</text>
</comment>
<keyword evidence="4" id="KW-0479">Metal-binding</keyword>
<feature type="region of interest" description="Disordered" evidence="5">
    <location>
        <begin position="1"/>
        <end position="104"/>
    </location>
</feature>
<feature type="compositionally biased region" description="Acidic residues" evidence="5">
    <location>
        <begin position="48"/>
        <end position="59"/>
    </location>
</feature>
<evidence type="ECO:0000259" key="6">
    <source>
        <dbReference type="PROSITE" id="PS50157"/>
    </source>
</evidence>